<gene>
    <name evidence="2" type="ORF">HK103_002084</name>
</gene>
<feature type="domain" description="SGNH hydrolase-type esterase" evidence="1">
    <location>
        <begin position="3"/>
        <end position="176"/>
    </location>
</feature>
<dbReference type="InterPro" id="IPR036514">
    <property type="entry name" value="SGNH_hydro_sf"/>
</dbReference>
<evidence type="ECO:0000259" key="1">
    <source>
        <dbReference type="Pfam" id="PF13472"/>
    </source>
</evidence>
<dbReference type="PANTHER" id="PTHR14209:SF19">
    <property type="entry name" value="ISOAMYL ACETATE-HYDROLYZING ESTERASE 1 HOMOLOG"/>
    <property type="match status" value="1"/>
</dbReference>
<dbReference type="Pfam" id="PF13472">
    <property type="entry name" value="Lipase_GDSL_2"/>
    <property type="match status" value="1"/>
</dbReference>
<protein>
    <recommendedName>
        <fullName evidence="1">SGNH hydrolase-type esterase domain-containing protein</fullName>
    </recommendedName>
</protein>
<name>A0AAD5Y4X8_9FUNG</name>
<sequence length="219" mass="24918">MQGWAAALQYYYSRKLDIVNRGHSGYNTEWSKHLISDILDCCEKDGSKIELSVVFLGANDAANIEMNSHQGIELERFKQNLNEIASKIIPRSRLLLVTPPPIDGPRWAASGVNRRLDRTMEGTIRYRNTVLELGQELKVPVLDVWKAFLGPSGEFNQLKMDKLFFDGLHFDIEGNQTFYKALVQEITTNWPELNTEALVPPLALWDAVNPKDIPNSLYQ</sequence>
<comment type="caution">
    <text evidence="2">The sequence shown here is derived from an EMBL/GenBank/DDBJ whole genome shotgun (WGS) entry which is preliminary data.</text>
</comment>
<dbReference type="Proteomes" id="UP001210925">
    <property type="component" value="Unassembled WGS sequence"/>
</dbReference>
<dbReference type="PANTHER" id="PTHR14209">
    <property type="entry name" value="ISOAMYL ACETATE-HYDROLYZING ESTERASE 1"/>
    <property type="match status" value="1"/>
</dbReference>
<dbReference type="SUPFAM" id="SSF52266">
    <property type="entry name" value="SGNH hydrolase"/>
    <property type="match status" value="1"/>
</dbReference>
<accession>A0AAD5Y4X8</accession>
<proteinExistence type="predicted"/>
<dbReference type="EMBL" id="JADGKB010000169">
    <property type="protein sequence ID" value="KAJ3251739.1"/>
    <property type="molecule type" value="Genomic_DNA"/>
</dbReference>
<dbReference type="AlphaFoldDB" id="A0AAD5Y4X8"/>
<keyword evidence="3" id="KW-1185">Reference proteome</keyword>
<dbReference type="InterPro" id="IPR045136">
    <property type="entry name" value="Iah1-like"/>
</dbReference>
<evidence type="ECO:0000313" key="2">
    <source>
        <dbReference type="EMBL" id="KAJ3251739.1"/>
    </source>
</evidence>
<evidence type="ECO:0000313" key="3">
    <source>
        <dbReference type="Proteomes" id="UP001210925"/>
    </source>
</evidence>
<reference evidence="2" key="1">
    <citation type="submission" date="2020-05" db="EMBL/GenBank/DDBJ databases">
        <title>Phylogenomic resolution of chytrid fungi.</title>
        <authorList>
            <person name="Stajich J.E."/>
            <person name="Amses K."/>
            <person name="Simmons R."/>
            <person name="Seto K."/>
            <person name="Myers J."/>
            <person name="Bonds A."/>
            <person name="Quandt C.A."/>
            <person name="Barry K."/>
            <person name="Liu P."/>
            <person name="Grigoriev I."/>
            <person name="Longcore J.E."/>
            <person name="James T.Y."/>
        </authorList>
    </citation>
    <scope>NUCLEOTIDE SEQUENCE</scope>
    <source>
        <strain evidence="2">PLAUS21</strain>
    </source>
</reference>
<organism evidence="2 3">
    <name type="scientific">Boothiomyces macroporosus</name>
    <dbReference type="NCBI Taxonomy" id="261099"/>
    <lineage>
        <taxon>Eukaryota</taxon>
        <taxon>Fungi</taxon>
        <taxon>Fungi incertae sedis</taxon>
        <taxon>Chytridiomycota</taxon>
        <taxon>Chytridiomycota incertae sedis</taxon>
        <taxon>Chytridiomycetes</taxon>
        <taxon>Rhizophydiales</taxon>
        <taxon>Terramycetaceae</taxon>
        <taxon>Boothiomyces</taxon>
    </lineage>
</organism>
<dbReference type="Gene3D" id="3.40.50.1110">
    <property type="entry name" value="SGNH hydrolase"/>
    <property type="match status" value="1"/>
</dbReference>
<dbReference type="InterPro" id="IPR013830">
    <property type="entry name" value="SGNH_hydro"/>
</dbReference>